<dbReference type="PANTHER" id="PTHR11471:SF13">
    <property type="entry name" value="TNF FAMILY PROFILE DOMAIN-CONTAINING PROTEIN"/>
    <property type="match status" value="1"/>
</dbReference>
<dbReference type="GO" id="GO:0005125">
    <property type="term" value="F:cytokine activity"/>
    <property type="evidence" value="ECO:0007669"/>
    <property type="project" value="UniProtKB-KW"/>
</dbReference>
<dbReference type="AlphaFoldDB" id="A0AAN9APN2"/>
<feature type="transmembrane region" description="Helical" evidence="5">
    <location>
        <begin position="124"/>
        <end position="144"/>
    </location>
</feature>
<dbReference type="GO" id="GO:0016020">
    <property type="term" value="C:membrane"/>
    <property type="evidence" value="ECO:0007669"/>
    <property type="project" value="UniProtKB-SubCell"/>
</dbReference>
<dbReference type="Gene3D" id="2.60.120.40">
    <property type="match status" value="1"/>
</dbReference>
<comment type="subcellular location">
    <subcellularLocation>
        <location evidence="1">Membrane</location>
    </subcellularLocation>
</comment>
<protein>
    <recommendedName>
        <fullName evidence="6">THD domain-containing protein</fullName>
    </recommendedName>
</protein>
<evidence type="ECO:0000256" key="4">
    <source>
        <dbReference type="ARBA" id="ARBA00023136"/>
    </source>
</evidence>
<dbReference type="Proteomes" id="UP001374579">
    <property type="component" value="Unassembled WGS sequence"/>
</dbReference>
<dbReference type="EMBL" id="JBAMIC010000024">
    <property type="protein sequence ID" value="KAK7090803.1"/>
    <property type="molecule type" value="Genomic_DNA"/>
</dbReference>
<comment type="caution">
    <text evidence="7">The sequence shown here is derived from an EMBL/GenBank/DDBJ whole genome shotgun (WGS) entry which is preliminary data.</text>
</comment>
<dbReference type="SMART" id="SM00207">
    <property type="entry name" value="TNF"/>
    <property type="match status" value="1"/>
</dbReference>
<comment type="similarity">
    <text evidence="2">Belongs to the tumor necrosis factor family.</text>
</comment>
<dbReference type="Pfam" id="PF00229">
    <property type="entry name" value="TNF"/>
    <property type="match status" value="1"/>
</dbReference>
<dbReference type="PANTHER" id="PTHR11471">
    <property type="entry name" value="TUMOR NECROSIS FACTOR FAMILY MEMBER"/>
    <property type="match status" value="1"/>
</dbReference>
<evidence type="ECO:0000259" key="6">
    <source>
        <dbReference type="PROSITE" id="PS50049"/>
    </source>
</evidence>
<keyword evidence="4 5" id="KW-0472">Membrane</keyword>
<accession>A0AAN9APN2</accession>
<feature type="domain" description="THD" evidence="6">
    <location>
        <begin position="258"/>
        <end position="405"/>
    </location>
</feature>
<keyword evidence="5" id="KW-1133">Transmembrane helix</keyword>
<evidence type="ECO:0000313" key="7">
    <source>
        <dbReference type="EMBL" id="KAK7090803.1"/>
    </source>
</evidence>
<evidence type="ECO:0000256" key="2">
    <source>
        <dbReference type="ARBA" id="ARBA00008670"/>
    </source>
</evidence>
<dbReference type="GO" id="GO:0005164">
    <property type="term" value="F:tumor necrosis factor receptor binding"/>
    <property type="evidence" value="ECO:0007669"/>
    <property type="project" value="InterPro"/>
</dbReference>
<gene>
    <name evidence="7" type="ORF">V1264_010555</name>
</gene>
<dbReference type="SUPFAM" id="SSF49842">
    <property type="entry name" value="TNF-like"/>
    <property type="match status" value="1"/>
</dbReference>
<keyword evidence="8" id="KW-1185">Reference proteome</keyword>
<dbReference type="GO" id="GO:0005615">
    <property type="term" value="C:extracellular space"/>
    <property type="evidence" value="ECO:0007669"/>
    <property type="project" value="UniProtKB-KW"/>
</dbReference>
<dbReference type="PROSITE" id="PS50049">
    <property type="entry name" value="THD_2"/>
    <property type="match status" value="1"/>
</dbReference>
<reference evidence="7 8" key="1">
    <citation type="submission" date="2024-02" db="EMBL/GenBank/DDBJ databases">
        <title>Chromosome-scale genome assembly of the rough periwinkle Littorina saxatilis.</title>
        <authorList>
            <person name="De Jode A."/>
            <person name="Faria R."/>
            <person name="Formenti G."/>
            <person name="Sims Y."/>
            <person name="Smith T.P."/>
            <person name="Tracey A."/>
            <person name="Wood J.M.D."/>
            <person name="Zagrodzka Z.B."/>
            <person name="Johannesson K."/>
            <person name="Butlin R.K."/>
            <person name="Leder E.H."/>
        </authorList>
    </citation>
    <scope>NUCLEOTIDE SEQUENCE [LARGE SCALE GENOMIC DNA]</scope>
    <source>
        <strain evidence="7">Snail1</strain>
        <tissue evidence="7">Muscle</tissue>
    </source>
</reference>
<evidence type="ECO:0000313" key="8">
    <source>
        <dbReference type="Proteomes" id="UP001374579"/>
    </source>
</evidence>
<dbReference type="InterPro" id="IPR006052">
    <property type="entry name" value="TNF_dom"/>
</dbReference>
<dbReference type="GO" id="GO:0006955">
    <property type="term" value="P:immune response"/>
    <property type="evidence" value="ECO:0007669"/>
    <property type="project" value="InterPro"/>
</dbReference>
<dbReference type="InterPro" id="IPR008983">
    <property type="entry name" value="Tumour_necrosis_fac-like_dom"/>
</dbReference>
<organism evidence="7 8">
    <name type="scientific">Littorina saxatilis</name>
    <dbReference type="NCBI Taxonomy" id="31220"/>
    <lineage>
        <taxon>Eukaryota</taxon>
        <taxon>Metazoa</taxon>
        <taxon>Spiralia</taxon>
        <taxon>Lophotrochozoa</taxon>
        <taxon>Mollusca</taxon>
        <taxon>Gastropoda</taxon>
        <taxon>Caenogastropoda</taxon>
        <taxon>Littorinimorpha</taxon>
        <taxon>Littorinoidea</taxon>
        <taxon>Littorinidae</taxon>
        <taxon>Littorina</taxon>
    </lineage>
</organism>
<keyword evidence="3" id="KW-0202">Cytokine</keyword>
<name>A0AAN9APN2_9CAEN</name>
<evidence type="ECO:0000256" key="1">
    <source>
        <dbReference type="ARBA" id="ARBA00004370"/>
    </source>
</evidence>
<evidence type="ECO:0000256" key="5">
    <source>
        <dbReference type="SAM" id="Phobius"/>
    </source>
</evidence>
<sequence>MTETFAAPVCYDLEPVVFDDGVSTVSSAPYAETVTKAPHTVPQSPPPYQAPYPHRVDPDHNNGSNPYAETLTPGFTKTKKAKRLKRQQGQSYPPLENRAIGDHARHAEKLMNSKRKLKIWTKRFTWLLVVMVILWIGPVIPLVVRYPFVLGKLKQFMPGTGEAGALDGTQRCDTVTQNFQKDLLGKCGISPTDVCSMDVKTALCLLTKTKENLDERTVQLDRSVYEQINTLTKKIENETHSLLVIRNISAIYSQRPSVYLHLYYSHENVTAYQSSNTFDPLRWTRGKRGQETVRGMEVSFVDRAYATEVKVTQGGYYYLYSHVTFEAPPHTSKQNRHVHVFKNHGRNGTRTRLLDASHVHSSKDHVSYMQGIFMLRAGDTLSVIADIQSVNKARREDTFFGVFQI</sequence>
<keyword evidence="5" id="KW-0812">Transmembrane</keyword>
<proteinExistence type="inferred from homology"/>
<evidence type="ECO:0000256" key="3">
    <source>
        <dbReference type="ARBA" id="ARBA00022514"/>
    </source>
</evidence>